<dbReference type="PANTHER" id="PTHR13414">
    <property type="entry name" value="HUEL-CATION TRANSPORTER"/>
    <property type="match status" value="1"/>
</dbReference>
<keyword evidence="4 6" id="KW-1133">Transmembrane helix</keyword>
<dbReference type="NCBIfam" id="TIGR01297">
    <property type="entry name" value="CDF"/>
    <property type="match status" value="1"/>
</dbReference>
<evidence type="ECO:0000256" key="6">
    <source>
        <dbReference type="SAM" id="Phobius"/>
    </source>
</evidence>
<dbReference type="RefSeq" id="WP_418157397.1">
    <property type="nucleotide sequence ID" value="NZ_JBBLZC010000001.1"/>
</dbReference>
<dbReference type="SUPFAM" id="SSF160240">
    <property type="entry name" value="Cation efflux protein cytoplasmic domain-like"/>
    <property type="match status" value="1"/>
</dbReference>
<evidence type="ECO:0000256" key="4">
    <source>
        <dbReference type="ARBA" id="ARBA00022989"/>
    </source>
</evidence>
<comment type="caution">
    <text evidence="8">The sequence shown here is derived from an EMBL/GenBank/DDBJ whole genome shotgun (WGS) entry which is preliminary data.</text>
</comment>
<sequence length="323" mass="34371">MTAKAGSRKVVYAALLGNLLIALTKLGAAAFTGSSAMLSEGVHSLVDTGNELLLLHGLKRAARPPDRTHPLGHGREIYFWCFIVALLVFALGAGVSFYEGVAHIRRPEPIENGTANYVVLGLSFLFEGGSWWTAFKELRATKGRLGYIAAVRQSKDPTTFTVLLEDSAALLGLGIALAGIATAQAFDAPVLDGTASLGIGLVLAATALFLARESKGLLIGEPARPELQAAVLRIAGEDPAVQRANGVITVHLGPDQIVAALSLEFEDRLTSPEIEACVTRIEERIRKAHPEITVLFVKPQIAGTWERRRRRIEGAVDDPAAAG</sequence>
<feature type="transmembrane region" description="Helical" evidence="6">
    <location>
        <begin position="77"/>
        <end position="98"/>
    </location>
</feature>
<evidence type="ECO:0000313" key="9">
    <source>
        <dbReference type="Proteomes" id="UP001375743"/>
    </source>
</evidence>
<dbReference type="SUPFAM" id="SSF161111">
    <property type="entry name" value="Cation efflux protein transmembrane domain-like"/>
    <property type="match status" value="1"/>
</dbReference>
<dbReference type="EMBL" id="JBBLZC010000001">
    <property type="protein sequence ID" value="MEK0081543.1"/>
    <property type="molecule type" value="Genomic_DNA"/>
</dbReference>
<keyword evidence="5 6" id="KW-0472">Membrane</keyword>
<dbReference type="InterPro" id="IPR036837">
    <property type="entry name" value="Cation_efflux_CTD_sf"/>
</dbReference>
<name>A0ABU8XM63_9PROT</name>
<protein>
    <submittedName>
        <fullName evidence="8">Cation diffusion facilitator family transporter</fullName>
    </submittedName>
</protein>
<keyword evidence="2" id="KW-0813">Transport</keyword>
<dbReference type="PANTHER" id="PTHR13414:SF9">
    <property type="entry name" value="PROTON-COUPLED ZINC ANTIPORTER SLC30A9, MITOCHONDRIAL"/>
    <property type="match status" value="1"/>
</dbReference>
<dbReference type="InterPro" id="IPR040177">
    <property type="entry name" value="SLC30A9"/>
</dbReference>
<accession>A0ABU8XM63</accession>
<evidence type="ECO:0000256" key="1">
    <source>
        <dbReference type="ARBA" id="ARBA00004141"/>
    </source>
</evidence>
<dbReference type="Gene3D" id="1.20.1510.10">
    <property type="entry name" value="Cation efflux protein transmembrane domain"/>
    <property type="match status" value="1"/>
</dbReference>
<comment type="subcellular location">
    <subcellularLocation>
        <location evidence="1">Membrane</location>
        <topology evidence="1">Multi-pass membrane protein</topology>
    </subcellularLocation>
</comment>
<feature type="transmembrane region" description="Helical" evidence="6">
    <location>
        <begin position="162"/>
        <end position="181"/>
    </location>
</feature>
<dbReference type="Proteomes" id="UP001375743">
    <property type="component" value="Unassembled WGS sequence"/>
</dbReference>
<evidence type="ECO:0000256" key="2">
    <source>
        <dbReference type="ARBA" id="ARBA00022448"/>
    </source>
</evidence>
<feature type="transmembrane region" description="Helical" evidence="6">
    <location>
        <begin position="12"/>
        <end position="31"/>
    </location>
</feature>
<keyword evidence="9" id="KW-1185">Reference proteome</keyword>
<keyword evidence="3 6" id="KW-0812">Transmembrane</keyword>
<dbReference type="InterPro" id="IPR002524">
    <property type="entry name" value="Cation_efflux"/>
</dbReference>
<gene>
    <name evidence="8" type="ORF">U1T56_00135</name>
</gene>
<proteinExistence type="predicted"/>
<evidence type="ECO:0000313" key="8">
    <source>
        <dbReference type="EMBL" id="MEK0081543.1"/>
    </source>
</evidence>
<feature type="domain" description="Cation efflux protein transmembrane" evidence="7">
    <location>
        <begin position="12"/>
        <end position="218"/>
    </location>
</feature>
<feature type="transmembrane region" description="Helical" evidence="6">
    <location>
        <begin position="193"/>
        <end position="211"/>
    </location>
</feature>
<dbReference type="Pfam" id="PF01545">
    <property type="entry name" value="Cation_efflux"/>
    <property type="match status" value="1"/>
</dbReference>
<evidence type="ECO:0000256" key="5">
    <source>
        <dbReference type="ARBA" id="ARBA00023136"/>
    </source>
</evidence>
<organism evidence="8 9">
    <name type="scientific">Benzoatithermus flavus</name>
    <dbReference type="NCBI Taxonomy" id="3108223"/>
    <lineage>
        <taxon>Bacteria</taxon>
        <taxon>Pseudomonadati</taxon>
        <taxon>Pseudomonadota</taxon>
        <taxon>Alphaproteobacteria</taxon>
        <taxon>Geminicoccales</taxon>
        <taxon>Geminicoccaceae</taxon>
        <taxon>Benzoatithermus</taxon>
    </lineage>
</organism>
<reference evidence="8 9" key="1">
    <citation type="submission" date="2024-01" db="EMBL/GenBank/DDBJ databases">
        <title>Multi-omics insights into the function and evolution of sodium benzoate biodegradation pathways in Benzoatithermus flavus gen. nov., sp. nov. from hot spring.</title>
        <authorList>
            <person name="Hu C.-J."/>
            <person name="Li W.-J."/>
        </authorList>
    </citation>
    <scope>NUCLEOTIDE SEQUENCE [LARGE SCALE GENOMIC DNA]</scope>
    <source>
        <strain evidence="8 9">SYSU G07066</strain>
    </source>
</reference>
<dbReference type="InterPro" id="IPR027469">
    <property type="entry name" value="Cation_efflux_TMD_sf"/>
</dbReference>
<dbReference type="InterPro" id="IPR058533">
    <property type="entry name" value="Cation_efflux_TM"/>
</dbReference>
<evidence type="ECO:0000256" key="3">
    <source>
        <dbReference type="ARBA" id="ARBA00022692"/>
    </source>
</evidence>
<evidence type="ECO:0000259" key="7">
    <source>
        <dbReference type="Pfam" id="PF01545"/>
    </source>
</evidence>